<sequence>MLLWVPLGVTFLVVKLLVDLADQVLLLLPVQYRPENILGFNIPGLGVALTVLTVMATGMIFANLFGRRLVRLWEDILARIPLVRSIYSSVKQITETLFSSQGKSFKKVVLVEYPRRELWTLAFVTGDTAQRLIDIVDRDLVSIYVPTTPNPTSGFFLMVPREDIVELDISVEAGLKLILSTGVVVPDDLNQIAVADESGSPQ</sequence>
<dbReference type="PANTHER" id="PTHR31876:SF26">
    <property type="entry name" value="PROTEIN LIKE COV 2"/>
    <property type="match status" value="1"/>
</dbReference>
<gene>
    <name evidence="2" type="ORF">S01H1_72559</name>
</gene>
<dbReference type="PANTHER" id="PTHR31876">
    <property type="entry name" value="COV-LIKE PROTEIN 1"/>
    <property type="match status" value="1"/>
</dbReference>
<evidence type="ECO:0000256" key="1">
    <source>
        <dbReference type="SAM" id="Phobius"/>
    </source>
</evidence>
<proteinExistence type="predicted"/>
<feature type="transmembrane region" description="Helical" evidence="1">
    <location>
        <begin position="44"/>
        <end position="65"/>
    </location>
</feature>
<keyword evidence="1" id="KW-0812">Transmembrane</keyword>
<protein>
    <recommendedName>
        <fullName evidence="3">DUF502 domain-containing protein</fullName>
    </recommendedName>
</protein>
<name>X0WYX5_9ZZZZ</name>
<dbReference type="EMBL" id="BARS01048406">
    <property type="protein sequence ID" value="GAG36149.1"/>
    <property type="molecule type" value="Genomic_DNA"/>
</dbReference>
<keyword evidence="1" id="KW-1133">Transmembrane helix</keyword>
<reference evidence="2" key="1">
    <citation type="journal article" date="2014" name="Front. Microbiol.">
        <title>High frequency of phylogenetically diverse reductive dehalogenase-homologous genes in deep subseafloor sedimentary metagenomes.</title>
        <authorList>
            <person name="Kawai M."/>
            <person name="Futagami T."/>
            <person name="Toyoda A."/>
            <person name="Takaki Y."/>
            <person name="Nishi S."/>
            <person name="Hori S."/>
            <person name="Arai W."/>
            <person name="Tsubouchi T."/>
            <person name="Morono Y."/>
            <person name="Uchiyama I."/>
            <person name="Ito T."/>
            <person name="Fujiyama A."/>
            <person name="Inagaki F."/>
            <person name="Takami H."/>
        </authorList>
    </citation>
    <scope>NUCLEOTIDE SEQUENCE</scope>
    <source>
        <strain evidence="2">Expedition CK06-06</strain>
    </source>
</reference>
<comment type="caution">
    <text evidence="2">The sequence shown here is derived from an EMBL/GenBank/DDBJ whole genome shotgun (WGS) entry which is preliminary data.</text>
</comment>
<dbReference type="AlphaFoldDB" id="X0WYX5"/>
<evidence type="ECO:0000313" key="2">
    <source>
        <dbReference type="EMBL" id="GAG36149.1"/>
    </source>
</evidence>
<organism evidence="2">
    <name type="scientific">marine sediment metagenome</name>
    <dbReference type="NCBI Taxonomy" id="412755"/>
    <lineage>
        <taxon>unclassified sequences</taxon>
        <taxon>metagenomes</taxon>
        <taxon>ecological metagenomes</taxon>
    </lineage>
</organism>
<accession>X0WYX5</accession>
<keyword evidence="1" id="KW-0472">Membrane</keyword>
<evidence type="ECO:0008006" key="3">
    <source>
        <dbReference type="Google" id="ProtNLM"/>
    </source>
</evidence>
<dbReference type="Pfam" id="PF04367">
    <property type="entry name" value="DUF502"/>
    <property type="match status" value="1"/>
</dbReference>
<dbReference type="InterPro" id="IPR007462">
    <property type="entry name" value="COV1-like"/>
</dbReference>